<reference evidence="2 3" key="1">
    <citation type="journal article" date="2013" name="PLoS ONE">
        <title>The viruses of wild pigeon droppings.</title>
        <authorList>
            <person name="Phan T.G."/>
            <person name="Vo N.P."/>
            <person name="Boros A."/>
            <person name="Pankovics P."/>
            <person name="Reuter G."/>
            <person name="Li O.T."/>
            <person name="Wang C."/>
            <person name="Deng X."/>
            <person name="Poon L.L."/>
            <person name="Delwart E."/>
        </authorList>
    </citation>
    <scope>NUCLEOTIDE SEQUENCE [LARGE SCALE GENOMIC DNA]</scope>
    <source>
        <strain evidence="2">HK18</strain>
    </source>
</reference>
<dbReference type="Proteomes" id="UP000125555">
    <property type="component" value="Genome"/>
</dbReference>
<dbReference type="CDD" id="cd20714">
    <property type="entry name" value="NSP3_rotavirus"/>
    <property type="match status" value="1"/>
</dbReference>
<proteinExistence type="predicted"/>
<evidence type="ECO:0000256" key="1">
    <source>
        <dbReference type="SAM" id="MobiDB-lite"/>
    </source>
</evidence>
<name>U3R2P1_9REOV</name>
<evidence type="ECO:0000313" key="2">
    <source>
        <dbReference type="EMBL" id="AGW95851.1"/>
    </source>
</evidence>
<evidence type="ECO:0000313" key="3">
    <source>
        <dbReference type="Proteomes" id="UP000125555"/>
    </source>
</evidence>
<feature type="compositionally biased region" description="Acidic residues" evidence="1">
    <location>
        <begin position="226"/>
        <end position="238"/>
    </location>
</feature>
<accession>U3R2P1</accession>
<organism evidence="2 3">
    <name type="scientific">Rotavirus G pigeon/HK18</name>
    <dbReference type="NCBI Taxonomy" id="1399970"/>
    <lineage>
        <taxon>Viruses</taxon>
        <taxon>Riboviria</taxon>
        <taxon>Orthornavirae</taxon>
        <taxon>Duplornaviricota</taxon>
        <taxon>Resentoviricetes</taxon>
        <taxon>Reovirales</taxon>
        <taxon>Sedoreoviridae</taxon>
        <taxon>Rotavirus</taxon>
        <taxon>Rotavirus gammagastroenteritidis</taxon>
        <taxon>Rotavirus G</taxon>
    </lineage>
</organism>
<feature type="region of interest" description="Disordered" evidence="1">
    <location>
        <begin position="226"/>
        <end position="248"/>
    </location>
</feature>
<dbReference type="EMBL" id="KC876007">
    <property type="protein sequence ID" value="AGW95851.1"/>
    <property type="molecule type" value="Genomic_RNA"/>
</dbReference>
<sequence length="302" mass="35446">MAELLKVCFAEMMKSGNCSFESFMEKMDDAGINVDAWKQAYDGNKLPKRMTKSTLAIQNSNLEKEIVTLRTKEHRKGYDKNKRTLANFDVGKKNGNTVLIPKTRLAEIILLNSSHDLKLSAPPSDYIEYLEDENSKLKEENFNLMQNNHYLYNQYHALHVLSYGLQETNNWQKEVIQRMQENEFEMSSEINDLKSVVRTLSRRLNYDVDFDEESDQGYSSDVIIESDQEDNINVDENDNNEHDSSADENEIIEDLDDLLEQYEQRQRMEMARNALVELQIQDDENSDDEDYNFLYFGEREHR</sequence>
<protein>
    <submittedName>
        <fullName evidence="2">NSP3</fullName>
    </submittedName>
</protein>